<protein>
    <submittedName>
        <fullName evidence="3">Uncharacterized protein</fullName>
    </submittedName>
</protein>
<evidence type="ECO:0000256" key="2">
    <source>
        <dbReference type="SAM" id="MobiDB-lite"/>
    </source>
</evidence>
<reference evidence="3 4" key="1">
    <citation type="journal article" date="2011" name="PLoS Pathog.">
        <title>Dynamic evolution of pathogenicity revealed by sequencing and comparative genomics of 19 Pseudomonas syringae isolates.</title>
        <authorList>
            <person name="Baltrus D.A."/>
            <person name="Nishimura M.T."/>
            <person name="Romanchuk A."/>
            <person name="Chang J.H."/>
            <person name="Mukhtar M.S."/>
            <person name="Cherkis K."/>
            <person name="Roach J."/>
            <person name="Grant S.R."/>
            <person name="Jones C.D."/>
            <person name="Dangl J.L."/>
        </authorList>
    </citation>
    <scope>NUCLEOTIDE SEQUENCE [LARGE SCALE GENOMIC DNA]</scope>
    <source>
        <strain evidence="3 4">M301315</strain>
    </source>
</reference>
<organism evidence="3 4">
    <name type="scientific">Pseudomonas amygdali pv. lachrymans str. M301315</name>
    <dbReference type="NCBI Taxonomy" id="629260"/>
    <lineage>
        <taxon>Bacteria</taxon>
        <taxon>Pseudomonadati</taxon>
        <taxon>Pseudomonadota</taxon>
        <taxon>Gammaproteobacteria</taxon>
        <taxon>Pseudomonadales</taxon>
        <taxon>Pseudomonadaceae</taxon>
        <taxon>Pseudomonas</taxon>
        <taxon>Pseudomonas amygdali</taxon>
    </lineage>
</organism>
<evidence type="ECO:0000256" key="1">
    <source>
        <dbReference type="SAM" id="Coils"/>
    </source>
</evidence>
<dbReference type="AlphaFoldDB" id="A0AAD0M0Z0"/>
<feature type="coiled-coil region" evidence="1">
    <location>
        <begin position="95"/>
        <end position="122"/>
    </location>
</feature>
<dbReference type="EMBL" id="CP031225">
    <property type="protein sequence ID" value="AXH57111.1"/>
    <property type="molecule type" value="Genomic_DNA"/>
</dbReference>
<name>A0AAD0M0Z0_PSEAV</name>
<feature type="region of interest" description="Disordered" evidence="2">
    <location>
        <begin position="159"/>
        <end position="204"/>
    </location>
</feature>
<keyword evidence="1" id="KW-0175">Coiled coil</keyword>
<accession>A0AAD0M0Z0</accession>
<proteinExistence type="predicted"/>
<feature type="compositionally biased region" description="Basic and acidic residues" evidence="2">
    <location>
        <begin position="181"/>
        <end position="190"/>
    </location>
</feature>
<dbReference type="Proteomes" id="UP000006426">
    <property type="component" value="Chromosome"/>
</dbReference>
<gene>
    <name evidence="3" type="ORF">PLA107_018765</name>
</gene>
<evidence type="ECO:0000313" key="3">
    <source>
        <dbReference type="EMBL" id="AXH57111.1"/>
    </source>
</evidence>
<evidence type="ECO:0000313" key="4">
    <source>
        <dbReference type="Proteomes" id="UP000006426"/>
    </source>
</evidence>
<sequence length="204" mass="23531">MFDRSIDQWPRENCVVIDLIDRVHLAPLQIENRQLRQFKTALSEWADKTEWLRKSVEPKELSMHLADVMKGRIDRNQCKAELYDEVWELAIGLGYMNVTTAIGELRKEHDQLKEQLGVLERFTGYLLDYCEGQVIYGKKLQYWLACLIEQHAALSRPDTITDVESSEATGDCHDDDMGDGEAERMKRNAKNESTAYDGFDNGVD</sequence>